<feature type="transmembrane region" description="Helical" evidence="7">
    <location>
        <begin position="106"/>
        <end position="133"/>
    </location>
</feature>
<sequence length="282" mass="32515">MVFASKQGIKFVLTSLTFILIGCLPGLFQGVHVDFMNYVNLLKHVSIQLVHPTYFDGELTHPLFPNILAPYFYSMKILFGGLILSLIWAFLGLFLTFFLPKKAKQVIHFIAFLGESLPDILVISIFEIIVIWIYERTGLLVMNLSQSMEDIPYILPILCLSFIPACFFYRMMLVNLKEQLEMDYIEMAKSKGLRPSAILSRHILRNMAAPLLSYSRTIVWMMLSNLVIFEYIFSSAGITRFMYTYHTSLVFTIGMFLIYVPFFIFYVVLSIVLKQITGREAL</sequence>
<dbReference type="RefSeq" id="WP_023509164.1">
    <property type="nucleotide sequence ID" value="NZ_AWTC01000003.1"/>
</dbReference>
<dbReference type="OrthoDB" id="2958608at2"/>
<dbReference type="CDD" id="cd06261">
    <property type="entry name" value="TM_PBP2"/>
    <property type="match status" value="1"/>
</dbReference>
<dbReference type="PANTHER" id="PTHR30465">
    <property type="entry name" value="INNER MEMBRANE ABC TRANSPORTER"/>
    <property type="match status" value="1"/>
</dbReference>
<dbReference type="PATRIC" id="fig|1395513.3.peg.882"/>
<protein>
    <recommendedName>
        <fullName evidence="8">ABC transmembrane type-1 domain-containing protein</fullName>
    </recommendedName>
</protein>
<feature type="transmembrane region" description="Helical" evidence="7">
    <location>
        <begin position="77"/>
        <end position="99"/>
    </location>
</feature>
<reference evidence="9 10" key="1">
    <citation type="journal article" date="2013" name="Genome Announc.">
        <title>Genome Sequence of Sporolactobacillus laevolacticus DSM442, an Efficient Polymer-Grade D-Lactate Producer from Agricultural Waste Cottonseed as a Nitrogen Source.</title>
        <authorList>
            <person name="Wang H."/>
            <person name="Wang L."/>
            <person name="Ju J."/>
            <person name="Yu B."/>
            <person name="Ma Y."/>
        </authorList>
    </citation>
    <scope>NUCLEOTIDE SEQUENCE [LARGE SCALE GENOMIC DNA]</scope>
    <source>
        <strain evidence="9 10">DSM 442</strain>
    </source>
</reference>
<dbReference type="InterPro" id="IPR035906">
    <property type="entry name" value="MetI-like_sf"/>
</dbReference>
<keyword evidence="5 7" id="KW-1133">Transmembrane helix</keyword>
<dbReference type="PROSITE" id="PS51257">
    <property type="entry name" value="PROKAR_LIPOPROTEIN"/>
    <property type="match status" value="1"/>
</dbReference>
<dbReference type="Proteomes" id="UP000018296">
    <property type="component" value="Unassembled WGS sequence"/>
</dbReference>
<dbReference type="eggNOG" id="COG0601">
    <property type="taxonomic scope" value="Bacteria"/>
</dbReference>
<feature type="transmembrane region" description="Helical" evidence="7">
    <location>
        <begin position="12"/>
        <end position="31"/>
    </location>
</feature>
<dbReference type="AlphaFoldDB" id="V6IZL8"/>
<dbReference type="GO" id="GO:0055085">
    <property type="term" value="P:transmembrane transport"/>
    <property type="evidence" value="ECO:0007669"/>
    <property type="project" value="InterPro"/>
</dbReference>
<organism evidence="9 10">
    <name type="scientific">Sporolactobacillus laevolacticus DSM 442</name>
    <dbReference type="NCBI Taxonomy" id="1395513"/>
    <lineage>
        <taxon>Bacteria</taxon>
        <taxon>Bacillati</taxon>
        <taxon>Bacillota</taxon>
        <taxon>Bacilli</taxon>
        <taxon>Bacillales</taxon>
        <taxon>Sporolactobacillaceae</taxon>
        <taxon>Sporolactobacillus</taxon>
    </lineage>
</organism>
<feature type="transmembrane region" description="Helical" evidence="7">
    <location>
        <begin position="249"/>
        <end position="273"/>
    </location>
</feature>
<evidence type="ECO:0000313" key="10">
    <source>
        <dbReference type="Proteomes" id="UP000018296"/>
    </source>
</evidence>
<evidence type="ECO:0000256" key="4">
    <source>
        <dbReference type="ARBA" id="ARBA00022692"/>
    </source>
</evidence>
<dbReference type="Gene3D" id="1.10.3720.10">
    <property type="entry name" value="MetI-like"/>
    <property type="match status" value="1"/>
</dbReference>
<evidence type="ECO:0000259" key="8">
    <source>
        <dbReference type="Pfam" id="PF00528"/>
    </source>
</evidence>
<keyword evidence="2" id="KW-0813">Transport</keyword>
<dbReference type="PANTHER" id="PTHR30465:SF44">
    <property type="entry name" value="ABC-TYPE DIPEPTIDE_OLIGOPEPTIDE TRANSPORT SYSTEM, PERMEASE COMPONENT"/>
    <property type="match status" value="1"/>
</dbReference>
<evidence type="ECO:0000256" key="2">
    <source>
        <dbReference type="ARBA" id="ARBA00022448"/>
    </source>
</evidence>
<dbReference type="GO" id="GO:0005886">
    <property type="term" value="C:plasma membrane"/>
    <property type="evidence" value="ECO:0007669"/>
    <property type="project" value="UniProtKB-SubCell"/>
</dbReference>
<dbReference type="STRING" id="1395513.P343_04300"/>
<accession>V6IZL8</accession>
<evidence type="ECO:0000313" key="9">
    <source>
        <dbReference type="EMBL" id="EST12967.1"/>
    </source>
</evidence>
<keyword evidence="4 7" id="KW-0812">Transmembrane</keyword>
<evidence type="ECO:0000256" key="6">
    <source>
        <dbReference type="ARBA" id="ARBA00023136"/>
    </source>
</evidence>
<dbReference type="InterPro" id="IPR000515">
    <property type="entry name" value="MetI-like"/>
</dbReference>
<evidence type="ECO:0000256" key="1">
    <source>
        <dbReference type="ARBA" id="ARBA00004651"/>
    </source>
</evidence>
<comment type="caution">
    <text evidence="9">The sequence shown here is derived from an EMBL/GenBank/DDBJ whole genome shotgun (WGS) entry which is preliminary data.</text>
</comment>
<name>V6IZL8_9BACL</name>
<keyword evidence="3" id="KW-1003">Cell membrane</keyword>
<feature type="transmembrane region" description="Helical" evidence="7">
    <location>
        <begin position="153"/>
        <end position="172"/>
    </location>
</feature>
<evidence type="ECO:0000256" key="5">
    <source>
        <dbReference type="ARBA" id="ARBA00022989"/>
    </source>
</evidence>
<keyword evidence="6 7" id="KW-0472">Membrane</keyword>
<proteinExistence type="predicted"/>
<dbReference type="SUPFAM" id="SSF161098">
    <property type="entry name" value="MetI-like"/>
    <property type="match status" value="1"/>
</dbReference>
<evidence type="ECO:0000256" key="3">
    <source>
        <dbReference type="ARBA" id="ARBA00022475"/>
    </source>
</evidence>
<dbReference type="Pfam" id="PF00528">
    <property type="entry name" value="BPD_transp_1"/>
    <property type="match status" value="1"/>
</dbReference>
<evidence type="ECO:0000256" key="7">
    <source>
        <dbReference type="SAM" id="Phobius"/>
    </source>
</evidence>
<feature type="transmembrane region" description="Helical" evidence="7">
    <location>
        <begin position="218"/>
        <end position="243"/>
    </location>
</feature>
<feature type="domain" description="ABC transmembrane type-1" evidence="8">
    <location>
        <begin position="90"/>
        <end position="274"/>
    </location>
</feature>
<dbReference type="EMBL" id="AWTC01000003">
    <property type="protein sequence ID" value="EST12967.1"/>
    <property type="molecule type" value="Genomic_DNA"/>
</dbReference>
<comment type="subcellular location">
    <subcellularLocation>
        <location evidence="1">Cell membrane</location>
        <topology evidence="1">Multi-pass membrane protein</topology>
    </subcellularLocation>
</comment>
<gene>
    <name evidence="9" type="ORF">P343_04300</name>
</gene>
<keyword evidence="10" id="KW-1185">Reference proteome</keyword>